<comment type="caution">
    <text evidence="3">The sequence shown here is derived from an EMBL/GenBank/DDBJ whole genome shotgun (WGS) entry which is preliminary data.</text>
</comment>
<dbReference type="OrthoDB" id="3479886at2"/>
<name>A0A919LFP3_9ACTN</name>
<dbReference type="CDD" id="cd16936">
    <property type="entry name" value="HATPase_RsbW-like"/>
    <property type="match status" value="1"/>
</dbReference>
<organism evidence="3 4">
    <name type="scientific">Streptomyces xanthophaeus</name>
    <dbReference type="NCBI Taxonomy" id="67385"/>
    <lineage>
        <taxon>Bacteria</taxon>
        <taxon>Bacillati</taxon>
        <taxon>Actinomycetota</taxon>
        <taxon>Actinomycetes</taxon>
        <taxon>Kitasatosporales</taxon>
        <taxon>Streptomycetaceae</taxon>
        <taxon>Streptomyces</taxon>
    </lineage>
</organism>
<dbReference type="EMBL" id="BNEE01000006">
    <property type="protein sequence ID" value="GHI86222.1"/>
    <property type="molecule type" value="Genomic_DNA"/>
</dbReference>
<dbReference type="InterPro" id="IPR050267">
    <property type="entry name" value="Anti-sigma-factor_SerPK"/>
</dbReference>
<gene>
    <name evidence="3" type="ORF">Sxan_35860</name>
</gene>
<keyword evidence="1" id="KW-0723">Serine/threonine-protein kinase</keyword>
<keyword evidence="1" id="KW-0808">Transferase</keyword>
<accession>A0A919LFP3</accession>
<dbReference type="InterPro" id="IPR036890">
    <property type="entry name" value="HATPase_C_sf"/>
</dbReference>
<dbReference type="SUPFAM" id="SSF55874">
    <property type="entry name" value="ATPase domain of HSP90 chaperone/DNA topoisomerase II/histidine kinase"/>
    <property type="match status" value="1"/>
</dbReference>
<dbReference type="RefSeq" id="WP_051859399.1">
    <property type="nucleotide sequence ID" value="NZ_BNEE01000006.1"/>
</dbReference>
<evidence type="ECO:0000313" key="3">
    <source>
        <dbReference type="EMBL" id="GHI86222.1"/>
    </source>
</evidence>
<dbReference type="InterPro" id="IPR003594">
    <property type="entry name" value="HATPase_dom"/>
</dbReference>
<keyword evidence="1" id="KW-0418">Kinase</keyword>
<dbReference type="Gene3D" id="3.30.565.10">
    <property type="entry name" value="Histidine kinase-like ATPase, C-terminal domain"/>
    <property type="match status" value="1"/>
</dbReference>
<dbReference type="GO" id="GO:0004674">
    <property type="term" value="F:protein serine/threonine kinase activity"/>
    <property type="evidence" value="ECO:0007669"/>
    <property type="project" value="UniProtKB-KW"/>
</dbReference>
<reference evidence="3" key="1">
    <citation type="submission" date="2020-09" db="EMBL/GenBank/DDBJ databases">
        <title>Whole genome shotgun sequence of Streptomyces xanthophaeus NBRC 12829.</title>
        <authorList>
            <person name="Komaki H."/>
            <person name="Tamura T."/>
        </authorList>
    </citation>
    <scope>NUCLEOTIDE SEQUENCE</scope>
    <source>
        <strain evidence="3">NBRC 12829</strain>
    </source>
</reference>
<evidence type="ECO:0000313" key="4">
    <source>
        <dbReference type="Proteomes" id="UP000600026"/>
    </source>
</evidence>
<sequence length="152" mass="16698">MEQRGSPDRTWYLVLDGATDVVTRSREFTRKALTAWRWLPAAKPDDREAAEDVLLLVSEVVANACLHGGGPGALLLDCTEERLRIEVTDGNPAPPVPLRDRAARPPGLPGGHGLLIVERLSRSWGSRPWANGKCVWVEVPCPYPVRQAWAAT</sequence>
<proteinExistence type="predicted"/>
<dbReference type="Proteomes" id="UP000600026">
    <property type="component" value="Unassembled WGS sequence"/>
</dbReference>
<evidence type="ECO:0000256" key="1">
    <source>
        <dbReference type="ARBA" id="ARBA00022527"/>
    </source>
</evidence>
<dbReference type="PANTHER" id="PTHR35526:SF3">
    <property type="entry name" value="ANTI-SIGMA-F FACTOR RSBW"/>
    <property type="match status" value="1"/>
</dbReference>
<keyword evidence="4" id="KW-1185">Reference proteome</keyword>
<feature type="domain" description="Histidine kinase/HSP90-like ATPase" evidence="2">
    <location>
        <begin position="34"/>
        <end position="137"/>
    </location>
</feature>
<dbReference type="Pfam" id="PF13581">
    <property type="entry name" value="HATPase_c_2"/>
    <property type="match status" value="1"/>
</dbReference>
<evidence type="ECO:0000259" key="2">
    <source>
        <dbReference type="Pfam" id="PF13581"/>
    </source>
</evidence>
<dbReference type="AlphaFoldDB" id="A0A919LFP3"/>
<protein>
    <submittedName>
        <fullName evidence="3">ATPase</fullName>
    </submittedName>
</protein>
<dbReference type="PANTHER" id="PTHR35526">
    <property type="entry name" value="ANTI-SIGMA-F FACTOR RSBW-RELATED"/>
    <property type="match status" value="1"/>
</dbReference>